<gene>
    <name evidence="1" type="ORF">2F2_28</name>
</gene>
<proteinExistence type="predicted"/>
<protein>
    <submittedName>
        <fullName evidence="1">Uncharacterized protein</fullName>
    </submittedName>
</protein>
<dbReference type="EMBL" id="MF417892">
    <property type="protein sequence ID" value="ASN69546.1"/>
    <property type="molecule type" value="Genomic_DNA"/>
</dbReference>
<reference evidence="1" key="1">
    <citation type="submission" date="2017-06" db="EMBL/GenBank/DDBJ databases">
        <title>Novel phages from South African skin metaviromes.</title>
        <authorList>
            <person name="van Zyl L.J."/>
            <person name="Abrahams Y."/>
            <person name="Stander E.A."/>
            <person name="Kirby B.M."/>
            <person name="Clavaud C."/>
            <person name="Farcet C."/>
            <person name="Breton L."/>
            <person name="Trindade M.I."/>
        </authorList>
    </citation>
    <scope>NUCLEOTIDE SEQUENCE</scope>
</reference>
<name>A0A2H4JAL6_9CAUD</name>
<evidence type="ECO:0000313" key="1">
    <source>
        <dbReference type="EMBL" id="ASN69546.1"/>
    </source>
</evidence>
<organism evidence="1">
    <name type="scientific">uncultured Caudovirales phage</name>
    <dbReference type="NCBI Taxonomy" id="2100421"/>
    <lineage>
        <taxon>Viruses</taxon>
        <taxon>Duplodnaviria</taxon>
        <taxon>Heunggongvirae</taxon>
        <taxon>Uroviricota</taxon>
        <taxon>Caudoviricetes</taxon>
        <taxon>Peduoviridae</taxon>
        <taxon>Maltschvirus</taxon>
        <taxon>Maltschvirus maltsch</taxon>
    </lineage>
</organism>
<sequence length="136" mass="15291">MKKLLILAMFLATYVHADNSEQRISDLTKMLSGSSYSEQSDIETTKRSVSQEDIDYCVSMSSFAEVAMKHRQNGKKFEDMYRVDLGSDALNKVAKTAVVDAFKEPMFKSATDKQNAVIKFKDAAIKGCILEFENNL</sequence>
<accession>A0A2H4JAL6</accession>